<gene>
    <name evidence="2" type="ORF">KAK03_15270</name>
</gene>
<dbReference type="PANTHER" id="PTHR44086">
    <property type="entry name" value="THIOSULFATE SULFURTRANSFERASE RDL2, MITOCHONDRIAL-RELATED"/>
    <property type="match status" value="1"/>
</dbReference>
<dbReference type="Pfam" id="PF00581">
    <property type="entry name" value="Rhodanese"/>
    <property type="match status" value="1"/>
</dbReference>
<dbReference type="EMBL" id="JAGQDD010000011">
    <property type="protein sequence ID" value="MBQ0931845.1"/>
    <property type="molecule type" value="Genomic_DNA"/>
</dbReference>
<sequence>MDAADTPDQTDAQGLEISLPAALELCRLELATLIDIRQSFEIEMKGAIPGTVHIPMFEVKVMLGDALTEDEQDILDAGTPKDIDAKTFFTMINQLHHARDHLLLCVCNSGRRSLAAARLLRSLGYPKALSVAGGFQAWKKLQAAPPAAA</sequence>
<organism evidence="2 3">
    <name type="scientific">Ideonella alba</name>
    <dbReference type="NCBI Taxonomy" id="2824118"/>
    <lineage>
        <taxon>Bacteria</taxon>
        <taxon>Pseudomonadati</taxon>
        <taxon>Pseudomonadota</taxon>
        <taxon>Betaproteobacteria</taxon>
        <taxon>Burkholderiales</taxon>
        <taxon>Sphaerotilaceae</taxon>
        <taxon>Ideonella</taxon>
    </lineage>
</organism>
<dbReference type="PROSITE" id="PS50206">
    <property type="entry name" value="RHODANESE_3"/>
    <property type="match status" value="1"/>
</dbReference>
<dbReference type="SMART" id="SM00450">
    <property type="entry name" value="RHOD"/>
    <property type="match status" value="1"/>
</dbReference>
<dbReference type="Gene3D" id="3.40.250.10">
    <property type="entry name" value="Rhodanese-like domain"/>
    <property type="match status" value="1"/>
</dbReference>
<evidence type="ECO:0000259" key="1">
    <source>
        <dbReference type="PROSITE" id="PS50206"/>
    </source>
</evidence>
<dbReference type="CDD" id="cd00158">
    <property type="entry name" value="RHOD"/>
    <property type="match status" value="1"/>
</dbReference>
<protein>
    <submittedName>
        <fullName evidence="2">Rhodanese-like domain-containing protein</fullName>
    </submittedName>
</protein>
<reference evidence="2 3" key="1">
    <citation type="submission" date="2021-04" db="EMBL/GenBank/DDBJ databases">
        <title>The genome sequence of Ideonella sp. 3Y2.</title>
        <authorList>
            <person name="Liu Y."/>
        </authorList>
    </citation>
    <scope>NUCLEOTIDE SEQUENCE [LARGE SCALE GENOMIC DNA]</scope>
    <source>
        <strain evidence="2 3">3Y2</strain>
    </source>
</reference>
<dbReference type="InterPro" id="IPR036873">
    <property type="entry name" value="Rhodanese-like_dom_sf"/>
</dbReference>
<dbReference type="SUPFAM" id="SSF52821">
    <property type="entry name" value="Rhodanese/Cell cycle control phosphatase"/>
    <property type="match status" value="1"/>
</dbReference>
<dbReference type="InterPro" id="IPR001763">
    <property type="entry name" value="Rhodanese-like_dom"/>
</dbReference>
<comment type="caution">
    <text evidence="2">The sequence shown here is derived from an EMBL/GenBank/DDBJ whole genome shotgun (WGS) entry which is preliminary data.</text>
</comment>
<accession>A0A941BCE2</accession>
<feature type="domain" description="Rhodanese" evidence="1">
    <location>
        <begin position="27"/>
        <end position="143"/>
    </location>
</feature>
<dbReference type="RefSeq" id="WP_210854898.1">
    <property type="nucleotide sequence ID" value="NZ_JAGQDD010000011.1"/>
</dbReference>
<dbReference type="GO" id="GO:0004792">
    <property type="term" value="F:thiosulfate-cyanide sulfurtransferase activity"/>
    <property type="evidence" value="ECO:0007669"/>
    <property type="project" value="TreeGrafter"/>
</dbReference>
<dbReference type="AlphaFoldDB" id="A0A941BCE2"/>
<name>A0A941BCE2_9BURK</name>
<proteinExistence type="predicted"/>
<dbReference type="Proteomes" id="UP000676246">
    <property type="component" value="Unassembled WGS sequence"/>
</dbReference>
<dbReference type="PANTHER" id="PTHR44086:SF10">
    <property type="entry name" value="THIOSULFATE SULFURTRANSFERASE_RHODANESE-LIKE DOMAIN-CONTAINING PROTEIN 3"/>
    <property type="match status" value="1"/>
</dbReference>
<keyword evidence="3" id="KW-1185">Reference proteome</keyword>
<evidence type="ECO:0000313" key="3">
    <source>
        <dbReference type="Proteomes" id="UP000676246"/>
    </source>
</evidence>
<evidence type="ECO:0000313" key="2">
    <source>
        <dbReference type="EMBL" id="MBQ0931845.1"/>
    </source>
</evidence>